<dbReference type="EMBL" id="JBHTKB010000001">
    <property type="protein sequence ID" value="MFD0912397.1"/>
    <property type="molecule type" value="Genomic_DNA"/>
</dbReference>
<evidence type="ECO:0000313" key="3">
    <source>
        <dbReference type="EMBL" id="MFD0912397.1"/>
    </source>
</evidence>
<feature type="coiled-coil region" evidence="1">
    <location>
        <begin position="60"/>
        <end position="101"/>
    </location>
</feature>
<gene>
    <name evidence="3" type="ORF">ACFQ1Z_02450</name>
</gene>
<evidence type="ECO:0000256" key="2">
    <source>
        <dbReference type="SAM" id="MobiDB-lite"/>
    </source>
</evidence>
<proteinExistence type="predicted"/>
<name>A0ABW3F4B2_9PROT</name>
<evidence type="ECO:0000256" key="1">
    <source>
        <dbReference type="SAM" id="Coils"/>
    </source>
</evidence>
<protein>
    <submittedName>
        <fullName evidence="3">Uncharacterized protein</fullName>
    </submittedName>
</protein>
<sequence length="119" mass="13356">MQVRKLSVKPAIATPLMVALLLITLAIASHSQSASARSILPEQSEAASARDAVGDSMSKLQDLDKRIKSQEELIAKEQERLKQYQNEKAQTEQDLESRKAVFEQKSKALDEAWKSRNNY</sequence>
<keyword evidence="1" id="KW-0175">Coiled coil</keyword>
<feature type="region of interest" description="Disordered" evidence="2">
    <location>
        <begin position="34"/>
        <end position="55"/>
    </location>
</feature>
<organism evidence="3 4">
    <name type="scientific">Methylophilus luteus</name>
    <dbReference type="NCBI Taxonomy" id="640108"/>
    <lineage>
        <taxon>Bacteria</taxon>
        <taxon>Pseudomonadati</taxon>
        <taxon>Pseudomonadota</taxon>
        <taxon>Betaproteobacteria</taxon>
        <taxon>Nitrosomonadales</taxon>
        <taxon>Methylophilaceae</taxon>
        <taxon>Methylophilus</taxon>
    </lineage>
</organism>
<reference evidence="4" key="1">
    <citation type="journal article" date="2019" name="Int. J. Syst. Evol. Microbiol.">
        <title>The Global Catalogue of Microorganisms (GCM) 10K type strain sequencing project: providing services to taxonomists for standard genome sequencing and annotation.</title>
        <authorList>
            <consortium name="The Broad Institute Genomics Platform"/>
            <consortium name="The Broad Institute Genome Sequencing Center for Infectious Disease"/>
            <person name="Wu L."/>
            <person name="Ma J."/>
        </authorList>
    </citation>
    <scope>NUCLEOTIDE SEQUENCE [LARGE SCALE GENOMIC DNA]</scope>
    <source>
        <strain evidence="4">CCUG 58412</strain>
    </source>
</reference>
<dbReference type="RefSeq" id="WP_379055292.1">
    <property type="nucleotide sequence ID" value="NZ_JBHTKB010000001.1"/>
</dbReference>
<accession>A0ABW3F4B2</accession>
<comment type="caution">
    <text evidence="3">The sequence shown here is derived from an EMBL/GenBank/DDBJ whole genome shotgun (WGS) entry which is preliminary data.</text>
</comment>
<keyword evidence="4" id="KW-1185">Reference proteome</keyword>
<dbReference type="Proteomes" id="UP001597128">
    <property type="component" value="Unassembled WGS sequence"/>
</dbReference>
<evidence type="ECO:0000313" key="4">
    <source>
        <dbReference type="Proteomes" id="UP001597128"/>
    </source>
</evidence>